<dbReference type="InterPro" id="IPR036116">
    <property type="entry name" value="FN3_sf"/>
</dbReference>
<dbReference type="GeneID" id="20812570"/>
<feature type="region of interest" description="Disordered" evidence="6">
    <location>
        <begin position="85"/>
        <end position="112"/>
    </location>
</feature>
<dbReference type="PRINTS" id="PR00633">
    <property type="entry name" value="RCCNDNSATION"/>
</dbReference>
<dbReference type="CDD" id="cd11709">
    <property type="entry name" value="SPRY"/>
    <property type="match status" value="1"/>
</dbReference>
<feature type="region of interest" description="Disordered" evidence="6">
    <location>
        <begin position="2671"/>
        <end position="2697"/>
    </location>
</feature>
<keyword evidence="2" id="KW-0677">Repeat</keyword>
<accession>W4G7N6</accession>
<feature type="repeat" description="RCC1" evidence="5">
    <location>
        <begin position="499"/>
        <end position="550"/>
    </location>
</feature>
<dbReference type="Gene3D" id="3.30.2410.10">
    <property type="entry name" value="Hect, E3 ligase catalytic domain"/>
    <property type="match status" value="1"/>
</dbReference>
<feature type="region of interest" description="Disordered" evidence="6">
    <location>
        <begin position="472"/>
        <end position="518"/>
    </location>
</feature>
<evidence type="ECO:0000259" key="7">
    <source>
        <dbReference type="PROSITE" id="PS50030"/>
    </source>
</evidence>
<dbReference type="GO" id="GO:0004842">
    <property type="term" value="F:ubiquitin-protein transferase activity"/>
    <property type="evidence" value="ECO:0007669"/>
    <property type="project" value="InterPro"/>
</dbReference>
<dbReference type="RefSeq" id="XP_009835472.1">
    <property type="nucleotide sequence ID" value="XM_009837170.1"/>
</dbReference>
<dbReference type="Gene3D" id="1.10.8.10">
    <property type="entry name" value="DNA helicase RuvA subunit, C-terminal domain"/>
    <property type="match status" value="1"/>
</dbReference>
<dbReference type="InterPro" id="IPR035983">
    <property type="entry name" value="Hect_E3_ubiquitin_ligase"/>
</dbReference>
<evidence type="ECO:0000256" key="3">
    <source>
        <dbReference type="ARBA" id="ARBA00022786"/>
    </source>
</evidence>
<dbReference type="PANTHER" id="PTHR45982">
    <property type="entry name" value="REGULATOR OF CHROMOSOME CONDENSATION"/>
    <property type="match status" value="1"/>
</dbReference>
<dbReference type="SUPFAM" id="SSF46934">
    <property type="entry name" value="UBA-like"/>
    <property type="match status" value="1"/>
</dbReference>
<evidence type="ECO:0000256" key="5">
    <source>
        <dbReference type="PROSITE-ProRule" id="PRU00235"/>
    </source>
</evidence>
<feature type="domain" description="UBA" evidence="7">
    <location>
        <begin position="2602"/>
        <end position="2646"/>
    </location>
</feature>
<dbReference type="SUPFAM" id="SSF49899">
    <property type="entry name" value="Concanavalin A-like lectins/glucanases"/>
    <property type="match status" value="2"/>
</dbReference>
<evidence type="ECO:0000256" key="6">
    <source>
        <dbReference type="SAM" id="MobiDB-lite"/>
    </source>
</evidence>
<dbReference type="SMART" id="SM00449">
    <property type="entry name" value="SPRY"/>
    <property type="match status" value="1"/>
</dbReference>
<dbReference type="InterPro" id="IPR009060">
    <property type="entry name" value="UBA-like_sf"/>
</dbReference>
<feature type="active site" description="Glycyl thioester intermediate" evidence="4">
    <location>
        <position position="4034"/>
    </location>
</feature>
<feature type="domain" description="B30.2/SPRY" evidence="8">
    <location>
        <begin position="3186"/>
        <end position="3366"/>
    </location>
</feature>
<dbReference type="PANTHER" id="PTHR45982:SF1">
    <property type="entry name" value="REGULATOR OF CHROMOSOME CONDENSATION"/>
    <property type="match status" value="1"/>
</dbReference>
<dbReference type="InterPro" id="IPR016024">
    <property type="entry name" value="ARM-type_fold"/>
</dbReference>
<dbReference type="SUPFAM" id="SSF48371">
    <property type="entry name" value="ARM repeat"/>
    <property type="match status" value="1"/>
</dbReference>
<feature type="region of interest" description="Disordered" evidence="6">
    <location>
        <begin position="2524"/>
        <end position="2550"/>
    </location>
</feature>
<dbReference type="InterPro" id="IPR003877">
    <property type="entry name" value="SPRY_dom"/>
</dbReference>
<feature type="repeat" description="RCC1" evidence="5">
    <location>
        <begin position="551"/>
        <end position="608"/>
    </location>
</feature>
<dbReference type="Pfam" id="PF25390">
    <property type="entry name" value="WD40_RLD"/>
    <property type="match status" value="1"/>
</dbReference>
<dbReference type="Pfam" id="PF00622">
    <property type="entry name" value="SPRY"/>
    <property type="match status" value="1"/>
</dbReference>
<dbReference type="GO" id="GO:0005737">
    <property type="term" value="C:cytoplasm"/>
    <property type="evidence" value="ECO:0007669"/>
    <property type="project" value="TreeGrafter"/>
</dbReference>
<sequence length="4088" mass="443534">MGAGHSKEVVVDKAGTSSSLMPCGRGVSPLPSSARRLDVRWGRIAMEQLFDDAFLSKQARRTGFLTSYPATSAASQRRLLLQTSDFQDPLRPSTATQGPLIPGSSDDDSDEDASLLAETIMALVDHDSPSLARYSITRLRDSLVRHCEVVDPFANKVNLQLFILSGMHDAMIARRSLPASCAATATQTGDKAAPSSPSSHEASLGVHVFLHLIHAMLATPDADKADVRQEFLMDLVPLLQQLAPLSLTPTTLISPQSAAKGTQPTPPDVVDTLQQFLLDACVSNDDSNGGGDIAMNALLRLAVARGAVSALLQAVQVLLGAPTTSTINGPDTCLDTTDSSDAVVKPSAPRHYVAKPPSSVAAAGIVKPTPGSVLLNRGDSGEDVVVVLKKKPKPPPSSVTAATSTPSSPPPLHHPSLVHPFAPNKNNCDSPKASIPPRHPSTTSRLFAAVDIRPVVAALSTIVPDVVSCRGKHDRNHTVAGNHDNGNDDDDDDADEDEREVWSCGQNSYGELSHGDTAPRKSFDRVEALQGKGIVHVCAGNEHTIAVSADGSVYTCGYNDNGQCGHGVTTRLPAMTELTKWPDASFERNVSQIHAYNGCEHTVVVAHDGSVASFGYNYRGQLGHGTTTSESLPKRIRGLDARRVTLVSCSYYHTMLSCAATMSSGGSVADVYSFGRNDYGQLGLNDTLDRRVPTLVDALSNIPLLALACGQYHSAVATADNKVLVCGKNDYGQLGLDGLENQLVPVAIGSGRLDNETVVDVRCGYYHTIVLCRRGRVFGFGRNDYGQLGIGDAGVHVNQRIATPTLLTDLEGKEVVRIACGCYHTVAVAESGMLYVFGRNNHGQLGTGDTTERLIPCAVDTFVGKRVAVVAAGFYHTVILTGGKDIEDEGTCVPELLPSHSDAIVADTASTCCEDDYVWTSSQAMLDELAKNKSRGMQRKSLSLDPTVDDEDDDCGDLPPMSPSSTSLAVLQLTSQVDAAVCVLAHLDRLCQPYIPRKGSYPALRQDKSKKIRDPHAMTRGGYHPYCVDMQAATFDALNYILQHFISPPIISSSPSSPPSTAAANALHDSHVYVVLAALRLVQANLAQLLKSGAGARIAVSDTGSTSSPHPLDAPLKRLHGVLVQWINEPSWLTQTDNQNSVRKAIEREAMEAMLLGLELFYPCPSSQIHLVVSMLKVVESAPSVVPCPSCHTHDVAVPKPRKTLVEPILRRMADDALLGQLFKNLPSNNNAIKRLLSMLLERVAGTTDDWLVLKGGPLPPSTNDGLRPYVVLLNAMQKQLASWAGDTQHPRMSPDDPGLYDVAAPQVDLPLSWRWFLEYATMVFQHATDNLHATAPLPTDAMRLDERLAALETSVVGSIVPSVVTTLLLFAHLVPFASKLLPSVTQVLRLVDGLNSYIPAAIQANLDLLGINTTAAADPAMPWCVTLERLLVQLAADMAATLVLGEPLHEYPAVLPSSSTTTVLFKWRHLLRGGLEPSTLTPCRIVPHDCSVEGSGRLPLPPNATVSHILMDAEFVALCDWVRSTHAARDASYRFVLKTSRRAFDEIEHAVYRVLIKHSNCDRDAALWSATAITTTAAATTRHAPPHVLAAPWGLVAECTRTLSQLKNSWQNQQGDDSSSVTSGVDRTSLFRQHVLRRCAFLLDIVVVPSTNRSTGGNNEADDEFTGVAVPSDPLPPPSHTSKQRQENSLHVHKPPPETSPFLARFPHSKWKRVRMLVHITVRWRRLLTQHDGTLSHHHLLRQIVTFVLDTDVNNVADVDDLRRELVRRCRRASSRARGLHTFGDLMTFTPHMSSMHTPVLNRLGRVLRIGLGGRLLTGLDGVGGFYGGRVLAACASVFSTVASMVATTHGGPRMLAALQCWGFVIEPDMYAFIDDVDIAAVLQQLSIKDGDDVAVRGATWAAFRYVVASGSAQHTSPEDRMTLLIPREPRWRHVMDALYAALSWSANAIIHENNGPRPNTDNGATTSSVVLGTTRSFAASDQSSSVTVSLASTFTVRFWLYVTKAPDAGTRCMVMSVSSHAKEWVPYCSLGEGASSTSTTRSTDVVLEVGLRQHSFQESLQHVVVCHQWLNIALVYDAATLHLFVHGEIVCAKAISSLHLVGASTPAKLTMGKPPVQLDTTWPFTGFDGWLAQVHVDENARSPMDVAADAALGPPNALMDRCCYQLGIVSLLLAHSSEGIAELTSSKWLALCFSLVDTTSFRIQQLTLRLLKRLLPYVDPSSIPHLFKGTQRANMPLIPYWMQCIGHAVLASTDPSHQKIHLALELSHVVMHLASVPKWTVSVQAALESGLDAAITCQRTSGATTTDVATAVGSLFVLGGGIEPLRVGAVVELSQGKEVGTVVSYHAPFAQLVLHKADKAAAAACPSYEEWVEVVHGSAADKNEFGKPVRVNTDELVVSWREYPPVPALSWSLLVATTMALLQNYGSNDDGNSDSSRMSWLSSSAATTTALIVQSSALKALVHGLRSAANLSNERMTWQHPELLPRLLALATQSDKSTVYCSVADMELKVAMVRQRLSDASIDRSGDNADDLGGIPATPHFKPGDEPSSHLKVAAAAFLRQDALPPSDIGDDCQGQDYDGDNGDDDDEDGGDDDDDDDDDEEEEARSEFVEELSLMGFPEDWCVLALKQTDNDMLSASAWIVDNLEYLNTLQAAKDKEDNSKQIVFNDEEDDDDDVGYHATPSSPPPPSSSSSSAVESSSSCCAAFCRDIPDRIVPCLTIVDAADIKETGRKVFGEMYFPFEEGGFLSNMPSLFLSLRLGNQPTPPGCTSTTTTCPPPSASLSSSADNLQQFAAELANTTDLRALATSVEQSLQIKYARQGLALYFAGMHHQANKLDETTERLLLQYAKAVLFRGPPASEDMTTPLEVVLASVVDAALTDNIGRMGGLVWATIVSELRQGCAPKYEGVLWTQRDVSTGDLSALSDPSVEFVVWLVQTFFAKPDRLRTYLASTTSSTSSLAKAAASSSVALLIRPLVPCLGHSNVALKLVVVDAVTRLLRHSDPPSLPPPTPLLLVSHPDCPLATQNEQSDKDFAGLDRNLLLVIARRRQLRERSQNRFYYSPYLQGLLELIRALPPPPLQDETPTGPSWGLQLVRASETSLTLAWPSPVVHSDQSRPVYVLEENVPNGGGSSPRVVYSGVGHQITLSNLMPRTTFTYTLRGGEAGEAHAGASDGGGSVDMKYKTSASFTTKADPTSDYVRTSPFVWDKKKCRSGSLVFSDDGLSVSFNGNEAWRMVLGTECFVVGRHAWQVKVDKSTSAYLFVGVASRRANLESFLGADEHSWGFIGDGALYYQRNRVKTYGEPFGEGDVLGMDLDCDLGTLSYSKNGVSLGVAFDNVVGELYPAIAFYTRHQKLSLVPSGFNCKVGLKLHGSPTESTVDEYLDCCAVMEAMTQSTKLPRRLLQAAYDGYVTWWRETRCRVMTRAGYELLFDVSDGACVPVGFKAKDKVKTPRGNGTVVGVADGRLWVETDGETGAVWFFHPSKVRLRGGATSPVAPPAAPADPSDPSLSLEAFTRLVDCDQWTLAQDAKLIQLLNVECATSRASPWNIGHAKVRELVASAPHVEAAVGRFGVLKMLNHLVSRSMPFFDLTWHYFNPKRSPGGGSALLSATRACLFTSFKHSVLDTLLEKTLTHPKKAEDDYDYPEDLPQVTVNRPKAAVARFKLELDTVVSQSLFGQAFDELHFLDNKVLRMVYSHPMDDGQLRAFKVKFEGEGADDYGGPYREFFAQFVSELQSLKPDAVECTLPFLMPSPNWRNGLGSHREKFVLNPTLLSATSKWNKGASHHPVDNTALFHEMYHFLGQMLGILLRTRVLVRLDLCTAIWKQLVGVPLDSSDLAEVDTAAHTLLQQLEHLDAADTTLHDLDLTFTTHLSDGTLVALKPGGHVIKVTQANVREYIDLVRITRLQESASAIEAIRQGLCTIVPANAVALFTPAELETRMCGRAQVDVPLLQANTEYDEDLSADDPYVMRFWRVLVDMTDDDRCAFVRFVSARSRLPQDQLSFGQKFKIQSASGEGMTHNPDDSLPKSHTCFFALLLPKYSTDDVCRKQFLYAIHNCLEMDGDFRLADTEMTGWSDIHPSDALSI</sequence>
<name>W4G7N6_APHAT</name>
<evidence type="ECO:0000259" key="8">
    <source>
        <dbReference type="PROSITE" id="PS50188"/>
    </source>
</evidence>
<dbReference type="PROSITE" id="PS50012">
    <property type="entry name" value="RCC1_3"/>
    <property type="match status" value="7"/>
</dbReference>
<dbReference type="GO" id="GO:0005085">
    <property type="term" value="F:guanyl-nucleotide exchange factor activity"/>
    <property type="evidence" value="ECO:0007669"/>
    <property type="project" value="TreeGrafter"/>
</dbReference>
<proteinExistence type="predicted"/>
<dbReference type="STRING" id="112090.W4G7N6"/>
<dbReference type="VEuPathDB" id="FungiDB:H257_10574"/>
<dbReference type="PROSITE" id="PS00626">
    <property type="entry name" value="RCC1_2"/>
    <property type="match status" value="2"/>
</dbReference>
<feature type="compositionally biased region" description="Acidic residues" evidence="6">
    <location>
        <begin position="2580"/>
        <end position="2607"/>
    </location>
</feature>
<dbReference type="InterPro" id="IPR051553">
    <property type="entry name" value="Ran_GTPase-activating"/>
</dbReference>
<feature type="repeat" description="RCC1" evidence="5">
    <location>
        <begin position="669"/>
        <end position="720"/>
    </location>
</feature>
<dbReference type="InterPro" id="IPR013320">
    <property type="entry name" value="ConA-like_dom_sf"/>
</dbReference>
<evidence type="ECO:0008006" key="11">
    <source>
        <dbReference type="Google" id="ProtNLM"/>
    </source>
</evidence>
<organism evidence="10">
    <name type="scientific">Aphanomyces astaci</name>
    <name type="common">Crayfish plague agent</name>
    <dbReference type="NCBI Taxonomy" id="112090"/>
    <lineage>
        <taxon>Eukaryota</taxon>
        <taxon>Sar</taxon>
        <taxon>Stramenopiles</taxon>
        <taxon>Oomycota</taxon>
        <taxon>Saprolegniomycetes</taxon>
        <taxon>Saprolegniales</taxon>
        <taxon>Verrucalvaceae</taxon>
        <taxon>Aphanomyces</taxon>
    </lineage>
</organism>
<evidence type="ECO:0000259" key="9">
    <source>
        <dbReference type="PROSITE" id="PS50237"/>
    </source>
</evidence>
<dbReference type="PROSITE" id="PS50237">
    <property type="entry name" value="HECT"/>
    <property type="match status" value="1"/>
</dbReference>
<feature type="compositionally biased region" description="Acidic residues" evidence="6">
    <location>
        <begin position="487"/>
        <end position="499"/>
    </location>
</feature>
<evidence type="ECO:0000313" key="10">
    <source>
        <dbReference type="EMBL" id="ETV74968.1"/>
    </source>
</evidence>
<feature type="region of interest" description="Disordered" evidence="6">
    <location>
        <begin position="1653"/>
        <end position="1705"/>
    </location>
</feature>
<dbReference type="Gene3D" id="2.60.120.920">
    <property type="match status" value="1"/>
</dbReference>
<feature type="repeat" description="RCC1" evidence="5">
    <location>
        <begin position="775"/>
        <end position="831"/>
    </location>
</feature>
<dbReference type="InterPro" id="IPR058923">
    <property type="entry name" value="RCC1-like_dom"/>
</dbReference>
<protein>
    <recommendedName>
        <fullName evidence="11">HECT domain-containing protein</fullName>
    </recommendedName>
</protein>
<keyword evidence="1" id="KW-0344">Guanine-nucleotide releasing factor</keyword>
<feature type="region of interest" description="Disordered" evidence="6">
    <location>
        <begin position="2566"/>
        <end position="2609"/>
    </location>
</feature>
<dbReference type="Gene3D" id="3.90.1750.10">
    <property type="entry name" value="Hect, E3 ligase catalytic domains"/>
    <property type="match status" value="1"/>
</dbReference>
<dbReference type="SUPFAM" id="SSF56204">
    <property type="entry name" value="Hect, E3 ligase catalytic domain"/>
    <property type="match status" value="1"/>
</dbReference>
<feature type="repeat" description="RCC1" evidence="5">
    <location>
        <begin position="721"/>
        <end position="774"/>
    </location>
</feature>
<evidence type="ECO:0000256" key="2">
    <source>
        <dbReference type="ARBA" id="ARBA00022737"/>
    </source>
</evidence>
<feature type="domain" description="HECT" evidence="9">
    <location>
        <begin position="3699"/>
        <end position="4070"/>
    </location>
</feature>
<dbReference type="PROSITE" id="PS50030">
    <property type="entry name" value="UBA"/>
    <property type="match status" value="1"/>
</dbReference>
<dbReference type="Pfam" id="PF13385">
    <property type="entry name" value="Laminin_G_3"/>
    <property type="match status" value="1"/>
</dbReference>
<dbReference type="Pfam" id="PF00632">
    <property type="entry name" value="HECT"/>
    <property type="match status" value="1"/>
</dbReference>
<dbReference type="Gene3D" id="2.60.120.200">
    <property type="match status" value="1"/>
</dbReference>
<dbReference type="SUPFAM" id="SSF49265">
    <property type="entry name" value="Fibronectin type III"/>
    <property type="match status" value="1"/>
</dbReference>
<dbReference type="EMBL" id="KI913142">
    <property type="protein sequence ID" value="ETV74968.1"/>
    <property type="molecule type" value="Genomic_DNA"/>
</dbReference>
<dbReference type="SMART" id="SM00119">
    <property type="entry name" value="HECTc"/>
    <property type="match status" value="1"/>
</dbReference>
<dbReference type="PROSITE" id="PS50188">
    <property type="entry name" value="B302_SPRY"/>
    <property type="match status" value="1"/>
</dbReference>
<dbReference type="SUPFAM" id="SSF50985">
    <property type="entry name" value="RCC1/BLIP-II"/>
    <property type="match status" value="2"/>
</dbReference>
<feature type="repeat" description="RCC1" evidence="5">
    <location>
        <begin position="832"/>
        <end position="883"/>
    </location>
</feature>
<keyword evidence="3 4" id="KW-0833">Ubl conjugation pathway</keyword>
<dbReference type="InterPro" id="IPR015940">
    <property type="entry name" value="UBA"/>
</dbReference>
<dbReference type="InterPro" id="IPR009091">
    <property type="entry name" value="RCC1/BLIP-II"/>
</dbReference>
<dbReference type="OrthoDB" id="70521at2759"/>
<dbReference type="InterPro" id="IPR043136">
    <property type="entry name" value="B30.2/SPRY_sf"/>
</dbReference>
<dbReference type="InterPro" id="IPR000408">
    <property type="entry name" value="Reg_chr_condens"/>
</dbReference>
<dbReference type="InterPro" id="IPR001870">
    <property type="entry name" value="B30.2/SPRY"/>
</dbReference>
<gene>
    <name evidence="10" type="ORF">H257_10574</name>
</gene>
<dbReference type="Gene3D" id="3.30.2160.10">
    <property type="entry name" value="Hect, E3 ligase catalytic domain"/>
    <property type="match status" value="1"/>
</dbReference>
<evidence type="ECO:0000256" key="4">
    <source>
        <dbReference type="PROSITE-ProRule" id="PRU00104"/>
    </source>
</evidence>
<feature type="repeat" description="RCC1" evidence="5">
    <location>
        <begin position="609"/>
        <end position="660"/>
    </location>
</feature>
<feature type="region of interest" description="Disordered" evidence="6">
    <location>
        <begin position="390"/>
        <end position="440"/>
    </location>
</feature>
<evidence type="ECO:0000256" key="1">
    <source>
        <dbReference type="ARBA" id="ARBA00022658"/>
    </source>
</evidence>
<reference evidence="10" key="1">
    <citation type="submission" date="2013-12" db="EMBL/GenBank/DDBJ databases">
        <title>The Genome Sequence of Aphanomyces astaci APO3.</title>
        <authorList>
            <consortium name="The Broad Institute Genomics Platform"/>
            <person name="Russ C."/>
            <person name="Tyler B."/>
            <person name="van West P."/>
            <person name="Dieguez-Uribeondo J."/>
            <person name="Young S.K."/>
            <person name="Zeng Q."/>
            <person name="Gargeya S."/>
            <person name="Fitzgerald M."/>
            <person name="Abouelleil A."/>
            <person name="Alvarado L."/>
            <person name="Chapman S.B."/>
            <person name="Gainer-Dewar J."/>
            <person name="Goldberg J."/>
            <person name="Griggs A."/>
            <person name="Gujja S."/>
            <person name="Hansen M."/>
            <person name="Howarth C."/>
            <person name="Imamovic A."/>
            <person name="Ireland A."/>
            <person name="Larimer J."/>
            <person name="McCowan C."/>
            <person name="Murphy C."/>
            <person name="Pearson M."/>
            <person name="Poon T.W."/>
            <person name="Priest M."/>
            <person name="Roberts A."/>
            <person name="Saif S."/>
            <person name="Shea T."/>
            <person name="Sykes S."/>
            <person name="Wortman J."/>
            <person name="Nusbaum C."/>
            <person name="Birren B."/>
        </authorList>
    </citation>
    <scope>NUCLEOTIDE SEQUENCE [LARGE SCALE GENOMIC DNA]</scope>
    <source>
        <strain evidence="10">APO3</strain>
    </source>
</reference>
<dbReference type="InterPro" id="IPR000569">
    <property type="entry name" value="HECT_dom"/>
</dbReference>
<dbReference type="Gene3D" id="2.130.10.30">
    <property type="entry name" value="Regulator of chromosome condensation 1/beta-lactamase-inhibitor protein II"/>
    <property type="match status" value="2"/>
</dbReference>